<gene>
    <name evidence="10" type="ORF">BJ878DRAFT_413788</name>
</gene>
<sequence length="222" mass="24992">MRSIIPALSLVALLTPVQALYFYIDGNSPKCFFEELPKDTLVVGHYTAEEYDEDRKTWSKHEGLNIFISVDEVFDNDHRVVSQKGSSAGRFTFSAADAGDHKICFVPSSTSGKSGWLNALHPTGGIKLTLDLAIGETSAIESKDKGKIDDIVQKVKGLNGRLQDIRREQVFQREREAEFRDQSETTNARVVRWTLMQLVVLGITCAWQLSHLRSFFIKQKLT</sequence>
<dbReference type="Proteomes" id="UP000887226">
    <property type="component" value="Unassembled WGS sequence"/>
</dbReference>
<comment type="caution">
    <text evidence="10">The sequence shown here is derived from an EMBL/GenBank/DDBJ whole genome shotgun (WGS) entry which is preliminary data.</text>
</comment>
<keyword evidence="4 8" id="KW-0732">Signal</keyword>
<dbReference type="PANTHER" id="PTHR22811">
    <property type="entry name" value="TRANSMEMBRANE EMP24 DOMAIN-CONTAINING PROTEIN"/>
    <property type="match status" value="1"/>
</dbReference>
<dbReference type="Pfam" id="PF01105">
    <property type="entry name" value="EMP24_GP25L"/>
    <property type="match status" value="1"/>
</dbReference>
<reference evidence="10" key="1">
    <citation type="journal article" date="2021" name="IMA Fungus">
        <title>Genomic characterization of three marine fungi, including Emericellopsis atlantica sp. nov. with signatures of a generalist lifestyle and marine biomass degradation.</title>
        <authorList>
            <person name="Hagestad O.C."/>
            <person name="Hou L."/>
            <person name="Andersen J.H."/>
            <person name="Hansen E.H."/>
            <person name="Altermark B."/>
            <person name="Li C."/>
            <person name="Kuhnert E."/>
            <person name="Cox R.J."/>
            <person name="Crous P.W."/>
            <person name="Spatafora J.W."/>
            <person name="Lail K."/>
            <person name="Amirebrahimi M."/>
            <person name="Lipzen A."/>
            <person name="Pangilinan J."/>
            <person name="Andreopoulos W."/>
            <person name="Hayes R.D."/>
            <person name="Ng V."/>
            <person name="Grigoriev I.V."/>
            <person name="Jackson S.A."/>
            <person name="Sutton T.D.S."/>
            <person name="Dobson A.D.W."/>
            <person name="Rama T."/>
        </authorList>
    </citation>
    <scope>NUCLEOTIDE SEQUENCE</scope>
    <source>
        <strain evidence="10">TRa3180A</strain>
    </source>
</reference>
<evidence type="ECO:0000256" key="4">
    <source>
        <dbReference type="ARBA" id="ARBA00022729"/>
    </source>
</evidence>
<evidence type="ECO:0000256" key="2">
    <source>
        <dbReference type="ARBA" id="ARBA00007104"/>
    </source>
</evidence>
<dbReference type="InterPro" id="IPR009038">
    <property type="entry name" value="GOLD_dom"/>
</dbReference>
<evidence type="ECO:0000256" key="5">
    <source>
        <dbReference type="ARBA" id="ARBA00022989"/>
    </source>
</evidence>
<accession>A0A9P8CJV9</accession>
<evidence type="ECO:0000256" key="7">
    <source>
        <dbReference type="RuleBase" id="RU003827"/>
    </source>
</evidence>
<evidence type="ECO:0000313" key="11">
    <source>
        <dbReference type="Proteomes" id="UP000887226"/>
    </source>
</evidence>
<keyword evidence="6" id="KW-0472">Membrane</keyword>
<comment type="subcellular location">
    <subcellularLocation>
        <location evidence="1 7">Membrane</location>
        <topology evidence="1 7">Single-pass type I membrane protein</topology>
    </subcellularLocation>
</comment>
<name>A0A9P8CJV9_9HELO</name>
<dbReference type="GO" id="GO:0016020">
    <property type="term" value="C:membrane"/>
    <property type="evidence" value="ECO:0007669"/>
    <property type="project" value="UniProtKB-SubCell"/>
</dbReference>
<dbReference type="SMART" id="SM01190">
    <property type="entry name" value="EMP24_GP25L"/>
    <property type="match status" value="1"/>
</dbReference>
<keyword evidence="11" id="KW-1185">Reference proteome</keyword>
<evidence type="ECO:0000313" key="10">
    <source>
        <dbReference type="EMBL" id="KAG9247951.1"/>
    </source>
</evidence>
<evidence type="ECO:0000256" key="6">
    <source>
        <dbReference type="ARBA" id="ARBA00023136"/>
    </source>
</evidence>
<keyword evidence="3 7" id="KW-0812">Transmembrane</keyword>
<proteinExistence type="inferred from homology"/>
<dbReference type="EMBL" id="MU253759">
    <property type="protein sequence ID" value="KAG9247951.1"/>
    <property type="molecule type" value="Genomic_DNA"/>
</dbReference>
<evidence type="ECO:0000256" key="8">
    <source>
        <dbReference type="SAM" id="SignalP"/>
    </source>
</evidence>
<evidence type="ECO:0000256" key="1">
    <source>
        <dbReference type="ARBA" id="ARBA00004479"/>
    </source>
</evidence>
<comment type="similarity">
    <text evidence="2 7">Belongs to the EMP24/GP25L family.</text>
</comment>
<dbReference type="PROSITE" id="PS50866">
    <property type="entry name" value="GOLD"/>
    <property type="match status" value="1"/>
</dbReference>
<evidence type="ECO:0000259" key="9">
    <source>
        <dbReference type="PROSITE" id="PS50866"/>
    </source>
</evidence>
<feature type="signal peptide" evidence="8">
    <location>
        <begin position="1"/>
        <end position="19"/>
    </location>
</feature>
<feature type="domain" description="GOLD" evidence="9">
    <location>
        <begin position="29"/>
        <end position="132"/>
    </location>
</feature>
<dbReference type="OrthoDB" id="3427at2759"/>
<dbReference type="AlphaFoldDB" id="A0A9P8CJV9"/>
<keyword evidence="5" id="KW-1133">Transmembrane helix</keyword>
<protein>
    <submittedName>
        <fullName evidence="10">Emp24/gp25L/p24 family/GOLD-domain-containing protein</fullName>
    </submittedName>
</protein>
<evidence type="ECO:0000256" key="3">
    <source>
        <dbReference type="ARBA" id="ARBA00022692"/>
    </source>
</evidence>
<dbReference type="InterPro" id="IPR015720">
    <property type="entry name" value="Emp24-like"/>
</dbReference>
<organism evidence="10 11">
    <name type="scientific">Calycina marina</name>
    <dbReference type="NCBI Taxonomy" id="1763456"/>
    <lineage>
        <taxon>Eukaryota</taxon>
        <taxon>Fungi</taxon>
        <taxon>Dikarya</taxon>
        <taxon>Ascomycota</taxon>
        <taxon>Pezizomycotina</taxon>
        <taxon>Leotiomycetes</taxon>
        <taxon>Helotiales</taxon>
        <taxon>Pezizellaceae</taxon>
        <taxon>Calycina</taxon>
    </lineage>
</organism>
<feature type="chain" id="PRO_5040404990" evidence="8">
    <location>
        <begin position="20"/>
        <end position="222"/>
    </location>
</feature>